<organism evidence="3 4">
    <name type="scientific">Xylaria multiplex</name>
    <dbReference type="NCBI Taxonomy" id="323545"/>
    <lineage>
        <taxon>Eukaryota</taxon>
        <taxon>Fungi</taxon>
        <taxon>Dikarya</taxon>
        <taxon>Ascomycota</taxon>
        <taxon>Pezizomycotina</taxon>
        <taxon>Sordariomycetes</taxon>
        <taxon>Xylariomycetidae</taxon>
        <taxon>Xylariales</taxon>
        <taxon>Xylariaceae</taxon>
        <taxon>Xylaria</taxon>
    </lineage>
</organism>
<dbReference type="EMBL" id="WUBL01000112">
    <property type="protein sequence ID" value="KAF2965543.1"/>
    <property type="molecule type" value="Genomic_DNA"/>
</dbReference>
<feature type="domain" description="BHLH" evidence="2">
    <location>
        <begin position="130"/>
        <end position="188"/>
    </location>
</feature>
<feature type="region of interest" description="Disordered" evidence="1">
    <location>
        <begin position="82"/>
        <end position="120"/>
    </location>
</feature>
<dbReference type="CDD" id="cd00083">
    <property type="entry name" value="bHLH_SF"/>
    <property type="match status" value="1"/>
</dbReference>
<accession>A0A7C8IND9</accession>
<dbReference type="Gene3D" id="4.10.280.10">
    <property type="entry name" value="Helix-loop-helix DNA-binding domain"/>
    <property type="match status" value="1"/>
</dbReference>
<dbReference type="InterPro" id="IPR036638">
    <property type="entry name" value="HLH_DNA-bd_sf"/>
</dbReference>
<comment type="caution">
    <text evidence="3">The sequence shown here is derived from an EMBL/GenBank/DDBJ whole genome shotgun (WGS) entry which is preliminary data.</text>
</comment>
<dbReference type="Proteomes" id="UP000481858">
    <property type="component" value="Unassembled WGS sequence"/>
</dbReference>
<evidence type="ECO:0000313" key="4">
    <source>
        <dbReference type="Proteomes" id="UP000481858"/>
    </source>
</evidence>
<dbReference type="AlphaFoldDB" id="A0A7C8IND9"/>
<evidence type="ECO:0000313" key="3">
    <source>
        <dbReference type="EMBL" id="KAF2965543.1"/>
    </source>
</evidence>
<dbReference type="GO" id="GO:0046983">
    <property type="term" value="F:protein dimerization activity"/>
    <property type="evidence" value="ECO:0007669"/>
    <property type="project" value="InterPro"/>
</dbReference>
<dbReference type="InParanoid" id="A0A7C8IND9"/>
<gene>
    <name evidence="3" type="ORF">GQX73_g8011</name>
</gene>
<sequence length="382" mass="42729">MWAGFPRFWNKLIEADEREREQKWSWRRLGRIPDQSTTEPIISRITVGTPFVQLSSPETLMLPESSPPVAKSVKERRNLQILAKGPTPMSSSGHDDEPSPERLAKNPVGVGGTTSTRRVKKKRVRNFTEDDRAAHRIFEKSRREAFKEALTGASKNLASLLPSLADTEPQRLSKHVVVDESIAFIRAQHEQIRTMTEHFEAVKTERDELLTELNHWRNGAGLEPRQANTISQQQAIHHRDPSATSKAILGTIPTALQPTDSPMRIIGEAAPFTNTLHEPNPPPLSADSNASMHWESFEPQIHPFTSHVQGENGPNTMRSADPTQQNTYQTSQSPIISQFNADRGQHGGVFLPFESPQPFNPGGFQADTFMPNAVPLQDYIPP</sequence>
<proteinExistence type="predicted"/>
<dbReference type="PROSITE" id="PS50888">
    <property type="entry name" value="BHLH"/>
    <property type="match status" value="1"/>
</dbReference>
<evidence type="ECO:0000259" key="2">
    <source>
        <dbReference type="PROSITE" id="PS50888"/>
    </source>
</evidence>
<evidence type="ECO:0000256" key="1">
    <source>
        <dbReference type="SAM" id="MobiDB-lite"/>
    </source>
</evidence>
<protein>
    <recommendedName>
        <fullName evidence="2">BHLH domain-containing protein</fullName>
    </recommendedName>
</protein>
<name>A0A7C8IND9_9PEZI</name>
<feature type="compositionally biased region" description="Basic and acidic residues" evidence="1">
    <location>
        <begin position="93"/>
        <end position="104"/>
    </location>
</feature>
<dbReference type="InterPro" id="IPR011598">
    <property type="entry name" value="bHLH_dom"/>
</dbReference>
<dbReference type="SUPFAM" id="SSF47459">
    <property type="entry name" value="HLH, helix-loop-helix DNA-binding domain"/>
    <property type="match status" value="1"/>
</dbReference>
<reference evidence="3 4" key="1">
    <citation type="submission" date="2019-12" db="EMBL/GenBank/DDBJ databases">
        <title>Draft genome sequence of the ascomycete Xylaria multiplex DSM 110363.</title>
        <authorList>
            <person name="Buettner E."/>
            <person name="Kellner H."/>
        </authorList>
    </citation>
    <scope>NUCLEOTIDE SEQUENCE [LARGE SCALE GENOMIC DNA]</scope>
    <source>
        <strain evidence="3 4">DSM 110363</strain>
    </source>
</reference>
<keyword evidence="4" id="KW-1185">Reference proteome</keyword>
<dbReference type="OrthoDB" id="8964853at2759"/>